<organism evidence="3">
    <name type="scientific">bioreactor metagenome</name>
    <dbReference type="NCBI Taxonomy" id="1076179"/>
    <lineage>
        <taxon>unclassified sequences</taxon>
        <taxon>metagenomes</taxon>
        <taxon>ecological metagenomes</taxon>
    </lineage>
</organism>
<name>A0A644XYU4_9ZZZZ</name>
<dbReference type="GO" id="GO:0003677">
    <property type="term" value="F:DNA binding"/>
    <property type="evidence" value="ECO:0007669"/>
    <property type="project" value="UniProtKB-KW"/>
</dbReference>
<dbReference type="EMBL" id="VSSQ01003587">
    <property type="protein sequence ID" value="MPM21425.1"/>
    <property type="molecule type" value="Genomic_DNA"/>
</dbReference>
<dbReference type="GO" id="GO:0003700">
    <property type="term" value="F:DNA-binding transcription factor activity"/>
    <property type="evidence" value="ECO:0007669"/>
    <property type="project" value="TreeGrafter"/>
</dbReference>
<keyword evidence="1" id="KW-0238">DNA-binding</keyword>
<dbReference type="Gene3D" id="1.10.260.40">
    <property type="entry name" value="lambda repressor-like DNA-binding domains"/>
    <property type="match status" value="2"/>
</dbReference>
<comment type="caution">
    <text evidence="3">The sequence shown here is derived from an EMBL/GenBank/DDBJ whole genome shotgun (WGS) entry which is preliminary data.</text>
</comment>
<dbReference type="PROSITE" id="PS50943">
    <property type="entry name" value="HTH_CROC1"/>
    <property type="match status" value="2"/>
</dbReference>
<dbReference type="PANTHER" id="PTHR46797:SF1">
    <property type="entry name" value="METHYLPHOSPHONATE SYNTHASE"/>
    <property type="match status" value="1"/>
</dbReference>
<feature type="domain" description="HTH cro/C1-type" evidence="2">
    <location>
        <begin position="24"/>
        <end position="79"/>
    </location>
</feature>
<dbReference type="PANTHER" id="PTHR46797">
    <property type="entry name" value="HTH-TYPE TRANSCRIPTIONAL REGULATOR"/>
    <property type="match status" value="1"/>
</dbReference>
<dbReference type="GO" id="GO:0005829">
    <property type="term" value="C:cytosol"/>
    <property type="evidence" value="ECO:0007669"/>
    <property type="project" value="TreeGrafter"/>
</dbReference>
<dbReference type="InterPro" id="IPR050807">
    <property type="entry name" value="TransReg_Diox_bact_type"/>
</dbReference>
<protein>
    <recommendedName>
        <fullName evidence="2">HTH cro/C1-type domain-containing protein</fullName>
    </recommendedName>
</protein>
<evidence type="ECO:0000256" key="1">
    <source>
        <dbReference type="ARBA" id="ARBA00023125"/>
    </source>
</evidence>
<sequence>MSIKKRVENKEIEHSLDNTVCETIVLLRNRLQLSKADFAKRIGYSLAHLRRVEKGESLPTMEMIESIIKEFQLNPTWPFLDEGEDLFTGTSRLQADEVSSSAGSRLVQWRKGKGIQQKELAAIAGISLPNLVEVEFGRRRMTTRFAKKIEDACAISASWLLYGDEQSKDNPCGDKMIEFLRKTPEARKIVWEMMEREND</sequence>
<dbReference type="CDD" id="cd00093">
    <property type="entry name" value="HTH_XRE"/>
    <property type="match status" value="2"/>
</dbReference>
<feature type="domain" description="HTH cro/C1-type" evidence="2">
    <location>
        <begin position="106"/>
        <end position="160"/>
    </location>
</feature>
<evidence type="ECO:0000259" key="2">
    <source>
        <dbReference type="PROSITE" id="PS50943"/>
    </source>
</evidence>
<dbReference type="Pfam" id="PF01381">
    <property type="entry name" value="HTH_3"/>
    <property type="match status" value="2"/>
</dbReference>
<dbReference type="InterPro" id="IPR010982">
    <property type="entry name" value="Lambda_DNA-bd_dom_sf"/>
</dbReference>
<reference evidence="3" key="1">
    <citation type="submission" date="2019-08" db="EMBL/GenBank/DDBJ databases">
        <authorList>
            <person name="Kucharzyk K."/>
            <person name="Murdoch R.W."/>
            <person name="Higgins S."/>
            <person name="Loffler F."/>
        </authorList>
    </citation>
    <scope>NUCLEOTIDE SEQUENCE</scope>
</reference>
<dbReference type="SMART" id="SM00530">
    <property type="entry name" value="HTH_XRE"/>
    <property type="match status" value="2"/>
</dbReference>
<proteinExistence type="predicted"/>
<accession>A0A644XYU4</accession>
<dbReference type="SUPFAM" id="SSF47413">
    <property type="entry name" value="lambda repressor-like DNA-binding domains"/>
    <property type="match status" value="2"/>
</dbReference>
<gene>
    <name evidence="3" type="ORF">SDC9_67869</name>
</gene>
<dbReference type="AlphaFoldDB" id="A0A644XYU4"/>
<dbReference type="InterPro" id="IPR001387">
    <property type="entry name" value="Cro/C1-type_HTH"/>
</dbReference>
<evidence type="ECO:0000313" key="3">
    <source>
        <dbReference type="EMBL" id="MPM21425.1"/>
    </source>
</evidence>